<protein>
    <submittedName>
        <fullName evidence="2">Uncharacterized protein</fullName>
    </submittedName>
</protein>
<accession>A0A6J4NPG6</accession>
<organism evidence="2">
    <name type="scientific">uncultured Rubrobacteraceae bacterium</name>
    <dbReference type="NCBI Taxonomy" id="349277"/>
    <lineage>
        <taxon>Bacteria</taxon>
        <taxon>Bacillati</taxon>
        <taxon>Actinomycetota</taxon>
        <taxon>Rubrobacteria</taxon>
        <taxon>Rubrobacterales</taxon>
        <taxon>Rubrobacteraceae</taxon>
        <taxon>environmental samples</taxon>
    </lineage>
</organism>
<proteinExistence type="predicted"/>
<sequence length="80" mass="8765">GRRWRRRPRRDDHRQQVRAAAPAGSDRSGAGGRRWAGGDRLRLPGDRRLPVRRDGAESNEAGGDGRGEGARETGSVDVHV</sequence>
<feature type="compositionally biased region" description="Low complexity" evidence="1">
    <location>
        <begin position="17"/>
        <end position="28"/>
    </location>
</feature>
<feature type="non-terminal residue" evidence="2">
    <location>
        <position position="1"/>
    </location>
</feature>
<dbReference type="AlphaFoldDB" id="A0A6J4NPG6"/>
<evidence type="ECO:0000256" key="1">
    <source>
        <dbReference type="SAM" id="MobiDB-lite"/>
    </source>
</evidence>
<gene>
    <name evidence="2" type="ORF">AVDCRST_MAG03-454</name>
</gene>
<feature type="region of interest" description="Disordered" evidence="1">
    <location>
        <begin position="1"/>
        <end position="80"/>
    </location>
</feature>
<feature type="non-terminal residue" evidence="2">
    <location>
        <position position="80"/>
    </location>
</feature>
<dbReference type="EMBL" id="CADCUT010000028">
    <property type="protein sequence ID" value="CAA9388912.1"/>
    <property type="molecule type" value="Genomic_DNA"/>
</dbReference>
<name>A0A6J4NPG6_9ACTN</name>
<evidence type="ECO:0000313" key="2">
    <source>
        <dbReference type="EMBL" id="CAA9388912.1"/>
    </source>
</evidence>
<reference evidence="2" key="1">
    <citation type="submission" date="2020-02" db="EMBL/GenBank/DDBJ databases">
        <authorList>
            <person name="Meier V. D."/>
        </authorList>
    </citation>
    <scope>NUCLEOTIDE SEQUENCE</scope>
    <source>
        <strain evidence="2">AVDCRST_MAG03</strain>
    </source>
</reference>
<feature type="compositionally biased region" description="Basic and acidic residues" evidence="1">
    <location>
        <begin position="36"/>
        <end position="56"/>
    </location>
</feature>